<accession>A0AAD5K5I2</accession>
<protein>
    <submittedName>
        <fullName evidence="1">Uncharacterized protein</fullName>
    </submittedName>
</protein>
<gene>
    <name evidence="1" type="ORF">BDA99DRAFT_182277</name>
</gene>
<dbReference type="Proteomes" id="UP001209540">
    <property type="component" value="Unassembled WGS sequence"/>
</dbReference>
<keyword evidence="2" id="KW-1185">Reference proteome</keyword>
<reference evidence="1" key="1">
    <citation type="journal article" date="2022" name="IScience">
        <title>Evolution of zygomycete secretomes and the origins of terrestrial fungal ecologies.</title>
        <authorList>
            <person name="Chang Y."/>
            <person name="Wang Y."/>
            <person name="Mondo S."/>
            <person name="Ahrendt S."/>
            <person name="Andreopoulos W."/>
            <person name="Barry K."/>
            <person name="Beard J."/>
            <person name="Benny G.L."/>
            <person name="Blankenship S."/>
            <person name="Bonito G."/>
            <person name="Cuomo C."/>
            <person name="Desiro A."/>
            <person name="Gervers K.A."/>
            <person name="Hundley H."/>
            <person name="Kuo A."/>
            <person name="LaButti K."/>
            <person name="Lang B.F."/>
            <person name="Lipzen A."/>
            <person name="O'Donnell K."/>
            <person name="Pangilinan J."/>
            <person name="Reynolds N."/>
            <person name="Sandor L."/>
            <person name="Smith M.E."/>
            <person name="Tsang A."/>
            <person name="Grigoriev I.V."/>
            <person name="Stajich J.E."/>
            <person name="Spatafora J.W."/>
        </authorList>
    </citation>
    <scope>NUCLEOTIDE SEQUENCE</scope>
    <source>
        <strain evidence="1">RSA 2281</strain>
    </source>
</reference>
<reference evidence="1" key="2">
    <citation type="submission" date="2023-02" db="EMBL/GenBank/DDBJ databases">
        <authorList>
            <consortium name="DOE Joint Genome Institute"/>
            <person name="Mondo S.J."/>
            <person name="Chang Y."/>
            <person name="Wang Y."/>
            <person name="Ahrendt S."/>
            <person name="Andreopoulos W."/>
            <person name="Barry K."/>
            <person name="Beard J."/>
            <person name="Benny G.L."/>
            <person name="Blankenship S."/>
            <person name="Bonito G."/>
            <person name="Cuomo C."/>
            <person name="Desiro A."/>
            <person name="Gervers K.A."/>
            <person name="Hundley H."/>
            <person name="Kuo A."/>
            <person name="LaButti K."/>
            <person name="Lang B.F."/>
            <person name="Lipzen A."/>
            <person name="O'Donnell K."/>
            <person name="Pangilinan J."/>
            <person name="Reynolds N."/>
            <person name="Sandor L."/>
            <person name="Smith M.W."/>
            <person name="Tsang A."/>
            <person name="Grigoriev I.V."/>
            <person name="Stajich J.E."/>
            <person name="Spatafora J.W."/>
        </authorList>
    </citation>
    <scope>NUCLEOTIDE SEQUENCE</scope>
    <source>
        <strain evidence="1">RSA 2281</strain>
    </source>
</reference>
<evidence type="ECO:0000313" key="2">
    <source>
        <dbReference type="Proteomes" id="UP001209540"/>
    </source>
</evidence>
<sequence>MDYCCLLLTSMFCSRVMPKKMQDILTFSLIRARLSLINFVKVKGLFSSSKTYSVTAINNKK</sequence>
<name>A0AAD5K5I2_9FUNG</name>
<proteinExistence type="predicted"/>
<comment type="caution">
    <text evidence="1">The sequence shown here is derived from an EMBL/GenBank/DDBJ whole genome shotgun (WGS) entry which is preliminary data.</text>
</comment>
<organism evidence="1 2">
    <name type="scientific">Phascolomyces articulosus</name>
    <dbReference type="NCBI Taxonomy" id="60185"/>
    <lineage>
        <taxon>Eukaryota</taxon>
        <taxon>Fungi</taxon>
        <taxon>Fungi incertae sedis</taxon>
        <taxon>Mucoromycota</taxon>
        <taxon>Mucoromycotina</taxon>
        <taxon>Mucoromycetes</taxon>
        <taxon>Mucorales</taxon>
        <taxon>Lichtheimiaceae</taxon>
        <taxon>Phascolomyces</taxon>
    </lineage>
</organism>
<dbReference type="AlphaFoldDB" id="A0AAD5K5I2"/>
<evidence type="ECO:0000313" key="1">
    <source>
        <dbReference type="EMBL" id="KAI9251776.1"/>
    </source>
</evidence>
<dbReference type="EMBL" id="JAIXMP010000029">
    <property type="protein sequence ID" value="KAI9251776.1"/>
    <property type="molecule type" value="Genomic_DNA"/>
</dbReference>